<name>A0AAE3NWG2_9BACT</name>
<dbReference type="RefSeq" id="WP_321535097.1">
    <property type="nucleotide sequence ID" value="NZ_JARGDL010000003.1"/>
</dbReference>
<feature type="signal peptide" evidence="1">
    <location>
        <begin position="1"/>
        <end position="19"/>
    </location>
</feature>
<gene>
    <name evidence="2" type="ORF">P0M35_04150</name>
</gene>
<proteinExistence type="predicted"/>
<organism evidence="2 3">
    <name type="scientific">Stygiobacter electus</name>
    <dbReference type="NCBI Taxonomy" id="3032292"/>
    <lineage>
        <taxon>Bacteria</taxon>
        <taxon>Pseudomonadati</taxon>
        <taxon>Ignavibacteriota</taxon>
        <taxon>Ignavibacteria</taxon>
        <taxon>Ignavibacteriales</taxon>
        <taxon>Melioribacteraceae</taxon>
        <taxon>Stygiobacter</taxon>
    </lineage>
</organism>
<accession>A0AAE3NWG2</accession>
<dbReference type="EMBL" id="JARGDL010000003">
    <property type="protein sequence ID" value="MDF1611331.1"/>
    <property type="molecule type" value="Genomic_DNA"/>
</dbReference>
<evidence type="ECO:0008006" key="4">
    <source>
        <dbReference type="Google" id="ProtNLM"/>
    </source>
</evidence>
<evidence type="ECO:0000313" key="2">
    <source>
        <dbReference type="EMBL" id="MDF1611331.1"/>
    </source>
</evidence>
<comment type="caution">
    <text evidence="2">The sequence shown here is derived from an EMBL/GenBank/DDBJ whole genome shotgun (WGS) entry which is preliminary data.</text>
</comment>
<reference evidence="2" key="1">
    <citation type="submission" date="2023-03" db="EMBL/GenBank/DDBJ databases">
        <title>Stygiobacter electus gen. nov., sp. nov., facultatively anaerobic thermotolerant bacterium of the class Ignavibacteria from a well of Yessentuki mineral water deposit.</title>
        <authorList>
            <person name="Podosokorskaya O.A."/>
            <person name="Elcheninov A.G."/>
            <person name="Petrova N.F."/>
            <person name="Zavarzina D.G."/>
            <person name="Kublanov I.V."/>
            <person name="Merkel A.Y."/>
        </authorList>
    </citation>
    <scope>NUCLEOTIDE SEQUENCE</scope>
    <source>
        <strain evidence="2">09-Me</strain>
    </source>
</reference>
<dbReference type="Proteomes" id="UP001221302">
    <property type="component" value="Unassembled WGS sequence"/>
</dbReference>
<protein>
    <recommendedName>
        <fullName evidence="4">FlgD Ig-like domain-containing protein</fullName>
    </recommendedName>
</protein>
<feature type="chain" id="PRO_5042139597" description="FlgD Ig-like domain-containing protein" evidence="1">
    <location>
        <begin position="20"/>
        <end position="541"/>
    </location>
</feature>
<dbReference type="AlphaFoldDB" id="A0AAE3NWG2"/>
<dbReference type="NCBIfam" id="NF045524">
    <property type="entry name" value="MXAN_6640_HExxH"/>
    <property type="match status" value="1"/>
</dbReference>
<sequence length="541" mass="61297">MIKKIFIINIILLISHLSAQNLDSLYNEYLYIKGININSKKVLTDNHEINKCAFGVVNSVRTNFGKFSDKQKQVLSSLLQRPTTDTSFVSPKGKFRIHFNKSGNDKPGYDLNELAIAADSAYNFEVNILKYPPPPRDNGAGGDDLYDIYIQNLVSGLYGYTELETKLVGETYSGYTVIDNDFSGSNYATNGILAAKATVAHEFHHAIQFGNYIWRESDLFYYEITSTAMEEFVFDEVNDYLAYLDSYFKNPGKAINLNNGYNLSIWNIYLKDKFGFDVIKEIWQLMPQKRAVECFNDVLLNRNSSLKMEFNNFGIWTFFTNSRAVPGKYFKEAANYPKISPTFSQNFSSNSFPIKMQSEPISNNFIEIIDGPNTITSIVSNVDIENSVSGTNKSLAFDFTLSTQSSTHYRKLAFGYYSYIESLNKSLLAESNIINDIPLNEGNISVEVIDYAYPQPFSYKKHTTLFLPATLNTENDAEVLIYSSSMNLVYSGQLRIVASEKISVAWNGLDNNNQKLPTGVYFYVVKCGNDIQKGKFVIYND</sequence>
<evidence type="ECO:0000313" key="3">
    <source>
        <dbReference type="Proteomes" id="UP001221302"/>
    </source>
</evidence>
<keyword evidence="1" id="KW-0732">Signal</keyword>
<keyword evidence="3" id="KW-1185">Reference proteome</keyword>
<dbReference type="Gene3D" id="2.60.40.4070">
    <property type="match status" value="1"/>
</dbReference>
<evidence type="ECO:0000256" key="1">
    <source>
        <dbReference type="SAM" id="SignalP"/>
    </source>
</evidence>